<gene>
    <name evidence="1" type="ORF">F2Y87_07635</name>
</gene>
<dbReference type="AlphaFoldDB" id="A0A108T595"/>
<proteinExistence type="predicted"/>
<sequence length="82" mass="9560">MKYFIYVSLLGLISSSIFLSSDNYKKEEQNNSKRILQLDDYICCEGQWIYLHGCKSWISRNEVAIFDSAYIEKGQHSVELQA</sequence>
<protein>
    <submittedName>
        <fullName evidence="1">Uncharacterized protein</fullName>
    </submittedName>
</protein>
<reference evidence="1 2" key="1">
    <citation type="journal article" date="2019" name="Nat. Med.">
        <title>A library of human gut bacterial isolates paired with longitudinal multiomics data enables mechanistic microbiome research.</title>
        <authorList>
            <person name="Poyet M."/>
            <person name="Groussin M."/>
            <person name="Gibbons S.M."/>
            <person name="Avila-Pacheco J."/>
            <person name="Jiang X."/>
            <person name="Kearney S.M."/>
            <person name="Perrotta A.R."/>
            <person name="Berdy B."/>
            <person name="Zhao S."/>
            <person name="Lieberman T.D."/>
            <person name="Swanson P.K."/>
            <person name="Smith M."/>
            <person name="Roesemann S."/>
            <person name="Alexander J.E."/>
            <person name="Rich S.A."/>
            <person name="Livny J."/>
            <person name="Vlamakis H."/>
            <person name="Clish C."/>
            <person name="Bullock K."/>
            <person name="Deik A."/>
            <person name="Scott J."/>
            <person name="Pierce K.A."/>
            <person name="Xavier R.J."/>
            <person name="Alm E.J."/>
        </authorList>
    </citation>
    <scope>NUCLEOTIDE SEQUENCE [LARGE SCALE GENOMIC DNA]</scope>
    <source>
        <strain evidence="1 2">BIOML-A8</strain>
    </source>
</reference>
<dbReference type="RefSeq" id="WP_202188302.1">
    <property type="nucleotide sequence ID" value="NZ_CP072251.1"/>
</dbReference>
<dbReference type="Proteomes" id="UP000482653">
    <property type="component" value="Unassembled WGS sequence"/>
</dbReference>
<accession>A0A108T595</accession>
<dbReference type="GeneID" id="66308728"/>
<dbReference type="EMBL" id="VVYX01000008">
    <property type="protein sequence ID" value="KAA5420234.1"/>
    <property type="molecule type" value="Genomic_DNA"/>
</dbReference>
<evidence type="ECO:0000313" key="1">
    <source>
        <dbReference type="EMBL" id="KAA5420234.1"/>
    </source>
</evidence>
<name>A0A108T595_9BACE</name>
<comment type="caution">
    <text evidence="1">The sequence shown here is derived from an EMBL/GenBank/DDBJ whole genome shotgun (WGS) entry which is preliminary data.</text>
</comment>
<organism evidence="1 2">
    <name type="scientific">Bacteroides cellulosilyticus</name>
    <dbReference type="NCBI Taxonomy" id="246787"/>
    <lineage>
        <taxon>Bacteria</taxon>
        <taxon>Pseudomonadati</taxon>
        <taxon>Bacteroidota</taxon>
        <taxon>Bacteroidia</taxon>
        <taxon>Bacteroidales</taxon>
        <taxon>Bacteroidaceae</taxon>
        <taxon>Bacteroides</taxon>
    </lineage>
</organism>
<evidence type="ECO:0000313" key="2">
    <source>
        <dbReference type="Proteomes" id="UP000482653"/>
    </source>
</evidence>